<keyword evidence="2" id="KW-1185">Reference proteome</keyword>
<protein>
    <submittedName>
        <fullName evidence="1">Uncharacterized protein</fullName>
    </submittedName>
</protein>
<dbReference type="Proteomes" id="UP000828941">
    <property type="component" value="Chromosome 6"/>
</dbReference>
<dbReference type="EMBL" id="CM039431">
    <property type="protein sequence ID" value="KAI4335277.1"/>
    <property type="molecule type" value="Genomic_DNA"/>
</dbReference>
<organism evidence="1 2">
    <name type="scientific">Bauhinia variegata</name>
    <name type="common">Purple orchid tree</name>
    <name type="synonym">Phanera variegata</name>
    <dbReference type="NCBI Taxonomy" id="167791"/>
    <lineage>
        <taxon>Eukaryota</taxon>
        <taxon>Viridiplantae</taxon>
        <taxon>Streptophyta</taxon>
        <taxon>Embryophyta</taxon>
        <taxon>Tracheophyta</taxon>
        <taxon>Spermatophyta</taxon>
        <taxon>Magnoliopsida</taxon>
        <taxon>eudicotyledons</taxon>
        <taxon>Gunneridae</taxon>
        <taxon>Pentapetalae</taxon>
        <taxon>rosids</taxon>
        <taxon>fabids</taxon>
        <taxon>Fabales</taxon>
        <taxon>Fabaceae</taxon>
        <taxon>Cercidoideae</taxon>
        <taxon>Cercideae</taxon>
        <taxon>Bauhiniinae</taxon>
        <taxon>Bauhinia</taxon>
    </lineage>
</organism>
<comment type="caution">
    <text evidence="1">The sequence shown here is derived from an EMBL/GenBank/DDBJ whole genome shotgun (WGS) entry which is preliminary data.</text>
</comment>
<gene>
    <name evidence="1" type="ORF">L6164_013939</name>
</gene>
<proteinExistence type="predicted"/>
<name>A0ACB9NFM1_BAUVA</name>
<sequence length="85" mass="9575">MKRRTCHILMATLLVTIRVSVISKSLSPYDTANQQQVDTIPIQDVPEPASDSTQIPTIHGLMGVQYANYEPEGWKCKCFTSYFNP</sequence>
<evidence type="ECO:0000313" key="1">
    <source>
        <dbReference type="EMBL" id="KAI4335277.1"/>
    </source>
</evidence>
<accession>A0ACB9NFM1</accession>
<reference evidence="1 2" key="1">
    <citation type="journal article" date="2022" name="DNA Res.">
        <title>Chromosomal-level genome assembly of the orchid tree Bauhinia variegata (Leguminosae; Cercidoideae) supports the allotetraploid origin hypothesis of Bauhinia.</title>
        <authorList>
            <person name="Zhong Y."/>
            <person name="Chen Y."/>
            <person name="Zheng D."/>
            <person name="Pang J."/>
            <person name="Liu Y."/>
            <person name="Luo S."/>
            <person name="Meng S."/>
            <person name="Qian L."/>
            <person name="Wei D."/>
            <person name="Dai S."/>
            <person name="Zhou R."/>
        </authorList>
    </citation>
    <scope>NUCLEOTIDE SEQUENCE [LARGE SCALE GENOMIC DNA]</scope>
    <source>
        <strain evidence="1">BV-YZ2020</strain>
    </source>
</reference>
<evidence type="ECO:0000313" key="2">
    <source>
        <dbReference type="Proteomes" id="UP000828941"/>
    </source>
</evidence>